<keyword evidence="3" id="KW-1185">Reference proteome</keyword>
<dbReference type="EMBL" id="AP025285">
    <property type="protein sequence ID" value="BDC90208.1"/>
    <property type="molecule type" value="Genomic_DNA"/>
</dbReference>
<feature type="region of interest" description="Disordered" evidence="1">
    <location>
        <begin position="233"/>
        <end position="349"/>
    </location>
</feature>
<evidence type="ECO:0000313" key="3">
    <source>
        <dbReference type="Proteomes" id="UP001431186"/>
    </source>
</evidence>
<dbReference type="AlphaFoldDB" id="A0AAU9CUI7"/>
<feature type="compositionally biased region" description="Low complexity" evidence="1">
    <location>
        <begin position="277"/>
        <end position="349"/>
    </location>
</feature>
<evidence type="ECO:0000256" key="1">
    <source>
        <dbReference type="SAM" id="MobiDB-lite"/>
    </source>
</evidence>
<protein>
    <recommendedName>
        <fullName evidence="4">PRC-barrel domain protein</fullName>
    </recommendedName>
</protein>
<proteinExistence type="predicted"/>
<name>A0AAU9CUI7_9ACTN</name>
<evidence type="ECO:0000313" key="2">
    <source>
        <dbReference type="EMBL" id="BDC90208.1"/>
    </source>
</evidence>
<sequence length="371" mass="37916">MLTMEQLIGQKVFQPRPASKKTRTDGTPAAPKRIGKVHNLVFSPDGLQVVGLLVKRPDVAGMIKREDLFVPLSGFTTFEGGLLIKDGTPTDEAAAKALRLDLDKCIIWGGMDVVSQDGASLGYVADCSFDWKTGALGTLYVTDGAMAATLVGSVPLPANLLVGYSKGTMVVKPEAAQVQLTGGIMAKAGEGFGQAQVAGKKAAAKAGKVAGDALDKGSFALGRALGSAKRSLSEALADDEEEAPAAPAKALDVQVEKPPAPQKLSGETQTPTPPTYAPASASKTSSAEKPSPARAGASSKDSKARAAATPKAPGTKPEASKPSGLGASAGKKKAAPQATTADKAAKAVGKQLGRTKGMFKSFLKEFDEASK</sequence>
<accession>A0AAU9CUI7</accession>
<evidence type="ECO:0008006" key="4">
    <source>
        <dbReference type="Google" id="ProtNLM"/>
    </source>
</evidence>
<organism evidence="2 3">
    <name type="scientific">Leptogranulimonas caecicola</name>
    <dbReference type="NCBI Taxonomy" id="2894156"/>
    <lineage>
        <taxon>Bacteria</taxon>
        <taxon>Bacillati</taxon>
        <taxon>Actinomycetota</taxon>
        <taxon>Coriobacteriia</taxon>
        <taxon>Coriobacteriales</taxon>
        <taxon>Kribbibacteriaceae</taxon>
        <taxon>Leptogranulimonas</taxon>
    </lineage>
</organism>
<reference evidence="2" key="1">
    <citation type="submission" date="2021-11" db="EMBL/GenBank/DDBJ databases">
        <title>Complete genome sequence of Atopobiaceae bacterium TOC12.</title>
        <authorList>
            <person name="Morinaga K."/>
            <person name="Kusada H."/>
            <person name="Tamaki H."/>
        </authorList>
    </citation>
    <scope>NUCLEOTIDE SEQUENCE</scope>
    <source>
        <strain evidence="2">TOC12</strain>
    </source>
</reference>
<gene>
    <name evidence="2" type="ORF">ATTO_00800</name>
</gene>
<dbReference type="KEGG" id="lcal:ATTO_00800"/>
<dbReference type="Proteomes" id="UP001431186">
    <property type="component" value="Chromosome"/>
</dbReference>